<dbReference type="SUPFAM" id="SSF55729">
    <property type="entry name" value="Acyl-CoA N-acyltransferases (Nat)"/>
    <property type="match status" value="1"/>
</dbReference>
<evidence type="ECO:0000313" key="3">
    <source>
        <dbReference type="Proteomes" id="UP000658514"/>
    </source>
</evidence>
<gene>
    <name evidence="2" type="ORF">H6G24_13590</name>
</gene>
<evidence type="ECO:0000313" key="2">
    <source>
        <dbReference type="EMBL" id="MBD2196520.1"/>
    </source>
</evidence>
<dbReference type="EMBL" id="JACJQH010000018">
    <property type="protein sequence ID" value="MBD2196520.1"/>
    <property type="molecule type" value="Genomic_DNA"/>
</dbReference>
<keyword evidence="3" id="KW-1185">Reference proteome</keyword>
<name>A0ABR8A964_9CYAN</name>
<sequence length="141" mass="16397">MTNLKFTVDDDPQPEDIRTVINQLIEYNNAQQIEKDVYQPLAVFIRDPNQEIVGGLVGKIQWGWLFISHLWVLEALRNQGYGKELMLQAESAAKQRGCSYAYLDTFSFQSLGFYQRLGYQIFGVLDNFPPGHQRYFLKKEI</sequence>
<protein>
    <submittedName>
        <fullName evidence="2">GNAT family N-acetyltransferase</fullName>
    </submittedName>
</protein>
<dbReference type="Pfam" id="PF00583">
    <property type="entry name" value="Acetyltransf_1"/>
    <property type="match status" value="1"/>
</dbReference>
<evidence type="ECO:0000259" key="1">
    <source>
        <dbReference type="PROSITE" id="PS51186"/>
    </source>
</evidence>
<dbReference type="Gene3D" id="3.40.630.30">
    <property type="match status" value="1"/>
</dbReference>
<feature type="domain" description="N-acetyltransferase" evidence="1">
    <location>
        <begin position="6"/>
        <end position="141"/>
    </location>
</feature>
<dbReference type="InterPro" id="IPR000182">
    <property type="entry name" value="GNAT_dom"/>
</dbReference>
<dbReference type="InterPro" id="IPR016181">
    <property type="entry name" value="Acyl_CoA_acyltransferase"/>
</dbReference>
<dbReference type="RefSeq" id="WP_190540570.1">
    <property type="nucleotide sequence ID" value="NZ_CAWPNO010000049.1"/>
</dbReference>
<organism evidence="2 3">
    <name type="scientific">Calothrix parietina FACHB-288</name>
    <dbReference type="NCBI Taxonomy" id="2692896"/>
    <lineage>
        <taxon>Bacteria</taxon>
        <taxon>Bacillati</taxon>
        <taxon>Cyanobacteriota</taxon>
        <taxon>Cyanophyceae</taxon>
        <taxon>Nostocales</taxon>
        <taxon>Calotrichaceae</taxon>
        <taxon>Calothrix</taxon>
    </lineage>
</organism>
<accession>A0ABR8A964</accession>
<dbReference type="Proteomes" id="UP000658514">
    <property type="component" value="Unassembled WGS sequence"/>
</dbReference>
<dbReference type="PROSITE" id="PS51186">
    <property type="entry name" value="GNAT"/>
    <property type="match status" value="1"/>
</dbReference>
<comment type="caution">
    <text evidence="2">The sequence shown here is derived from an EMBL/GenBank/DDBJ whole genome shotgun (WGS) entry which is preliminary data.</text>
</comment>
<dbReference type="CDD" id="cd04301">
    <property type="entry name" value="NAT_SF"/>
    <property type="match status" value="1"/>
</dbReference>
<reference evidence="2 3" key="1">
    <citation type="journal article" date="2020" name="ISME J.">
        <title>Comparative genomics reveals insights into cyanobacterial evolution and habitat adaptation.</title>
        <authorList>
            <person name="Chen M.Y."/>
            <person name="Teng W.K."/>
            <person name="Zhao L."/>
            <person name="Hu C.X."/>
            <person name="Zhou Y.K."/>
            <person name="Han B.P."/>
            <person name="Song L.R."/>
            <person name="Shu W.S."/>
        </authorList>
    </citation>
    <scope>NUCLEOTIDE SEQUENCE [LARGE SCALE GENOMIC DNA]</scope>
    <source>
        <strain evidence="2 3">FACHB-288</strain>
    </source>
</reference>
<proteinExistence type="predicted"/>